<accession>A0A0B7N331</accession>
<dbReference type="PANTHER" id="PTHR46564">
    <property type="entry name" value="TRANSPOSASE"/>
    <property type="match status" value="1"/>
</dbReference>
<dbReference type="PANTHER" id="PTHR46564:SF1">
    <property type="entry name" value="TRANSPOSASE"/>
    <property type="match status" value="1"/>
</dbReference>
<evidence type="ECO:0000313" key="2">
    <source>
        <dbReference type="EMBL" id="CEP09474.1"/>
    </source>
</evidence>
<evidence type="ECO:0000313" key="3">
    <source>
        <dbReference type="Proteomes" id="UP000054107"/>
    </source>
</evidence>
<dbReference type="InterPro" id="IPR047655">
    <property type="entry name" value="Transpos_IS630-like"/>
</dbReference>
<dbReference type="EMBL" id="LN721622">
    <property type="protein sequence ID" value="CEP09474.1"/>
    <property type="molecule type" value="Genomic_DNA"/>
</dbReference>
<evidence type="ECO:0000259" key="1">
    <source>
        <dbReference type="Pfam" id="PF13358"/>
    </source>
</evidence>
<dbReference type="NCBIfam" id="NF033545">
    <property type="entry name" value="transpos_IS630"/>
    <property type="match status" value="1"/>
</dbReference>
<gene>
    <name evidence="2" type="primary">PARPA_02968.1 scaffold 5990</name>
</gene>
<dbReference type="GO" id="GO:0003676">
    <property type="term" value="F:nucleic acid binding"/>
    <property type="evidence" value="ECO:0007669"/>
    <property type="project" value="InterPro"/>
</dbReference>
<keyword evidence="3" id="KW-1185">Reference proteome</keyword>
<dbReference type="OrthoDB" id="2216069at2759"/>
<dbReference type="InterPro" id="IPR009057">
    <property type="entry name" value="Homeodomain-like_sf"/>
</dbReference>
<dbReference type="AlphaFoldDB" id="A0A0B7N331"/>
<dbReference type="Pfam" id="PF13358">
    <property type="entry name" value="DDE_3"/>
    <property type="match status" value="1"/>
</dbReference>
<dbReference type="InterPro" id="IPR036397">
    <property type="entry name" value="RNaseH_sf"/>
</dbReference>
<dbReference type="SUPFAM" id="SSF46689">
    <property type="entry name" value="Homeodomain-like"/>
    <property type="match status" value="1"/>
</dbReference>
<name>A0A0B7N331_9FUNG</name>
<dbReference type="Proteomes" id="UP000054107">
    <property type="component" value="Unassembled WGS sequence"/>
</dbReference>
<protein>
    <recommendedName>
        <fullName evidence="1">Tc1-like transposase DDE domain-containing protein</fullName>
    </recommendedName>
</protein>
<reference evidence="2 3" key="1">
    <citation type="submission" date="2014-09" db="EMBL/GenBank/DDBJ databases">
        <authorList>
            <person name="Ellenberger Sabrina"/>
        </authorList>
    </citation>
    <scope>NUCLEOTIDE SEQUENCE [LARGE SCALE GENOMIC DNA]</scope>
    <source>
        <strain evidence="2 3">CBS 412.66</strain>
    </source>
</reference>
<organism evidence="2 3">
    <name type="scientific">Parasitella parasitica</name>
    <dbReference type="NCBI Taxonomy" id="35722"/>
    <lineage>
        <taxon>Eukaryota</taxon>
        <taxon>Fungi</taxon>
        <taxon>Fungi incertae sedis</taxon>
        <taxon>Mucoromycota</taxon>
        <taxon>Mucoromycotina</taxon>
        <taxon>Mucoromycetes</taxon>
        <taxon>Mucorales</taxon>
        <taxon>Mucorineae</taxon>
        <taxon>Mucoraceae</taxon>
        <taxon>Parasitella</taxon>
    </lineage>
</organism>
<dbReference type="InterPro" id="IPR038717">
    <property type="entry name" value="Tc1-like_DDE_dom"/>
</dbReference>
<proteinExistence type="predicted"/>
<dbReference type="Gene3D" id="3.30.420.10">
    <property type="entry name" value="Ribonuclease H-like superfamily/Ribonuclease H"/>
    <property type="match status" value="1"/>
</dbReference>
<feature type="domain" description="Tc1-like transposase DDE" evidence="1">
    <location>
        <begin position="319"/>
        <end position="400"/>
    </location>
</feature>
<dbReference type="STRING" id="35722.A0A0B7N331"/>
<sequence>MSQNTFTSMLLDSQSMASDHDYFEQDPDDTMEEISCMFVSLLNAASRSTPEEELIMEIDLEVSSVLTNVEEDGSVADKPKEPAKYYRNYKIGQKVDFIRLILEMKSVRQAAGITGMKLKTAYALRDYWNKHGEIAEAKKRGPKPSPDLQEEHVDFILNLIDDWAPTTLAVMREKLMEGFPGLKVSKTGIYRFIKTRCALSMKKLELHSERRRDPSTLKARRNVVQQWMDDPMIEFESNCVFIDEAGFNMHITRTRGWSIKGTPAINKAPKDCGVNFSTLGAISPEGVIDISVKKPQYISCKKRSSNGAIISEEKLIGTRSDHFRAYVERVMDTLDDLGLTGRNLVMDNATIHHNPETVGEIERRGYRPVFLPPYSPFLNPIEEFWSKVKYGVKRHPFDNKASTLTQRISVSVRDVTISDCNGWIRHSRSLFDDCLALRQL</sequence>